<evidence type="ECO:0000256" key="6">
    <source>
        <dbReference type="SAM" id="MobiDB-lite"/>
    </source>
</evidence>
<keyword evidence="7" id="KW-0472">Membrane</keyword>
<keyword evidence="9" id="KW-1185">Reference proteome</keyword>
<evidence type="ECO:0000256" key="7">
    <source>
        <dbReference type="SAM" id="Phobius"/>
    </source>
</evidence>
<proteinExistence type="predicted"/>
<evidence type="ECO:0000256" key="3">
    <source>
        <dbReference type="ARBA" id="ARBA00022574"/>
    </source>
</evidence>
<evidence type="ECO:0000256" key="4">
    <source>
        <dbReference type="ARBA" id="ARBA00022737"/>
    </source>
</evidence>
<feature type="transmembrane region" description="Helical" evidence="7">
    <location>
        <begin position="240"/>
        <end position="260"/>
    </location>
</feature>
<sequence>MAPLRKKRKNEYDANEEARLEKIVFGNPSDIINNLLDDKSKTKTKDDICEKVRNDNMDDEMNSEDSEDESDQNISILNHSNNTKKEKKKPAWIDEDDYIHTVDLTLNPQNHNLSCERPEKLYATYLENKYKLFVGTPKWAKLERKDEADDLDNNILKHSCHLETPKIKNLPKNVIDIKVLKALNKSTHTEGPIITSVEFHPSSTVALVAGTSGVLSLFQIHIYVEKYHLRQDLKPDFPTFWAHVFLILVIYDLLGVQLCFRRFPIDGFSIYYNIGSSKKYPRFFVTRCVTINTI</sequence>
<keyword evidence="5" id="KW-0539">Nucleus</keyword>
<dbReference type="Gene3D" id="2.130.10.10">
    <property type="entry name" value="YVTN repeat-like/Quinoprotein amine dehydrogenase"/>
    <property type="match status" value="1"/>
</dbReference>
<keyword evidence="7" id="KW-0812">Transmembrane</keyword>
<evidence type="ECO:0000256" key="1">
    <source>
        <dbReference type="ARBA" id="ARBA00004604"/>
    </source>
</evidence>
<feature type="compositionally biased region" description="Acidic residues" evidence="6">
    <location>
        <begin position="57"/>
        <end position="71"/>
    </location>
</feature>
<keyword evidence="4" id="KW-0677">Repeat</keyword>
<dbReference type="eggNOG" id="KOG2055">
    <property type="taxonomic scope" value="Eukaryota"/>
</dbReference>
<gene>
    <name evidence="8" type="ORF">G5I_02913</name>
</gene>
<evidence type="ECO:0000256" key="2">
    <source>
        <dbReference type="ARBA" id="ARBA00022552"/>
    </source>
</evidence>
<dbReference type="InParanoid" id="F4WBJ9"/>
<dbReference type="Proteomes" id="UP000007755">
    <property type="component" value="Unassembled WGS sequence"/>
</dbReference>
<accession>F4WBJ9</accession>
<feature type="region of interest" description="Disordered" evidence="6">
    <location>
        <begin position="42"/>
        <end position="89"/>
    </location>
</feature>
<dbReference type="GO" id="GO:0034388">
    <property type="term" value="C:Pwp2p-containing subcomplex of 90S preribosome"/>
    <property type="evidence" value="ECO:0007669"/>
    <property type="project" value="TreeGrafter"/>
</dbReference>
<dbReference type="InterPro" id="IPR015943">
    <property type="entry name" value="WD40/YVTN_repeat-like_dom_sf"/>
</dbReference>
<dbReference type="EMBL" id="GL888064">
    <property type="protein sequence ID" value="EGI68431.1"/>
    <property type="molecule type" value="Genomic_DNA"/>
</dbReference>
<feature type="compositionally biased region" description="Polar residues" evidence="6">
    <location>
        <begin position="72"/>
        <end position="81"/>
    </location>
</feature>
<dbReference type="OrthoDB" id="1935146at2759"/>
<evidence type="ECO:0000256" key="5">
    <source>
        <dbReference type="ARBA" id="ARBA00023242"/>
    </source>
</evidence>
<comment type="subcellular location">
    <subcellularLocation>
        <location evidence="1">Nucleus</location>
        <location evidence="1">Nucleolus</location>
    </subcellularLocation>
</comment>
<keyword evidence="3" id="KW-0853">WD repeat</keyword>
<feature type="transmembrane region" description="Helical" evidence="7">
    <location>
        <begin position="205"/>
        <end position="224"/>
    </location>
</feature>
<dbReference type="GO" id="GO:0032040">
    <property type="term" value="C:small-subunit processome"/>
    <property type="evidence" value="ECO:0007669"/>
    <property type="project" value="TreeGrafter"/>
</dbReference>
<evidence type="ECO:0000313" key="9">
    <source>
        <dbReference type="Proteomes" id="UP000007755"/>
    </source>
</evidence>
<reference evidence="8" key="1">
    <citation type="submission" date="2011-02" db="EMBL/GenBank/DDBJ databases">
        <title>The genome of the leaf-cutting ant Acromyrmex echinatior suggests key adaptations to social evolution and fungus farming.</title>
        <authorList>
            <person name="Nygaard S."/>
            <person name="Zhang G."/>
        </authorList>
    </citation>
    <scope>NUCLEOTIDE SEQUENCE</scope>
</reference>
<keyword evidence="7" id="KW-1133">Transmembrane helix</keyword>
<dbReference type="STRING" id="103372.F4WBJ9"/>
<dbReference type="AlphaFoldDB" id="F4WBJ9"/>
<dbReference type="PANTHER" id="PTHR18359">
    <property type="entry name" value="WD-REPEAT PROTEIN-RELATED"/>
    <property type="match status" value="1"/>
</dbReference>
<dbReference type="InterPro" id="IPR045161">
    <property type="entry name" value="Utp18"/>
</dbReference>
<dbReference type="GO" id="GO:0006364">
    <property type="term" value="P:rRNA processing"/>
    <property type="evidence" value="ECO:0007669"/>
    <property type="project" value="UniProtKB-KW"/>
</dbReference>
<name>F4WBJ9_ACREC</name>
<keyword evidence="2" id="KW-0698">rRNA processing</keyword>
<evidence type="ECO:0000313" key="8">
    <source>
        <dbReference type="EMBL" id="EGI68431.1"/>
    </source>
</evidence>
<organism evidence="9">
    <name type="scientific">Acromyrmex echinatior</name>
    <name type="common">Panamanian leafcutter ant</name>
    <name type="synonym">Acromyrmex octospinosus echinatior</name>
    <dbReference type="NCBI Taxonomy" id="103372"/>
    <lineage>
        <taxon>Eukaryota</taxon>
        <taxon>Metazoa</taxon>
        <taxon>Ecdysozoa</taxon>
        <taxon>Arthropoda</taxon>
        <taxon>Hexapoda</taxon>
        <taxon>Insecta</taxon>
        <taxon>Pterygota</taxon>
        <taxon>Neoptera</taxon>
        <taxon>Endopterygota</taxon>
        <taxon>Hymenoptera</taxon>
        <taxon>Apocrita</taxon>
        <taxon>Aculeata</taxon>
        <taxon>Formicoidea</taxon>
        <taxon>Formicidae</taxon>
        <taxon>Myrmicinae</taxon>
        <taxon>Acromyrmex</taxon>
    </lineage>
</organism>
<dbReference type="PANTHER" id="PTHR18359:SF0">
    <property type="entry name" value="U3 SMALL NUCLEOLAR RNA-ASSOCIATED PROTEIN 18 HOMOLOG"/>
    <property type="match status" value="1"/>
</dbReference>
<feature type="compositionally biased region" description="Basic and acidic residues" evidence="6">
    <location>
        <begin position="42"/>
        <end position="56"/>
    </location>
</feature>
<protein>
    <submittedName>
        <fullName evidence="8">U3 small nucleolar RNA-associated protein 18-like protein</fullName>
    </submittedName>
</protein>